<dbReference type="InterPro" id="IPR052354">
    <property type="entry name" value="Cell_Wall_Dynamics_Protein"/>
</dbReference>
<feature type="domain" description="SH3b" evidence="6">
    <location>
        <begin position="98"/>
        <end position="156"/>
    </location>
</feature>
<dbReference type="PROSITE" id="PS51781">
    <property type="entry name" value="SH3B"/>
    <property type="match status" value="1"/>
</dbReference>
<comment type="similarity">
    <text evidence="2">Belongs to the rickettsiale 17 kDa surface antigen family.</text>
</comment>
<dbReference type="InterPro" id="IPR008816">
    <property type="entry name" value="Gly_zipper_2TM_dom"/>
</dbReference>
<evidence type="ECO:0000256" key="5">
    <source>
        <dbReference type="SAM" id="SignalP"/>
    </source>
</evidence>
<name>A0A7W9A575_9CAUL</name>
<evidence type="ECO:0000259" key="6">
    <source>
        <dbReference type="PROSITE" id="PS51781"/>
    </source>
</evidence>
<keyword evidence="4" id="KW-0449">Lipoprotein</keyword>
<feature type="signal peptide" evidence="5">
    <location>
        <begin position="1"/>
        <end position="24"/>
    </location>
</feature>
<comment type="caution">
    <text evidence="7">The sequence shown here is derived from an EMBL/GenBank/DDBJ whole genome shotgun (WGS) entry which is preliminary data.</text>
</comment>
<evidence type="ECO:0000256" key="4">
    <source>
        <dbReference type="ARBA" id="ARBA00023288"/>
    </source>
</evidence>
<evidence type="ECO:0000313" key="7">
    <source>
        <dbReference type="EMBL" id="MBB5661472.1"/>
    </source>
</evidence>
<dbReference type="PANTHER" id="PTHR34408">
    <property type="entry name" value="FAMILY PROTEIN, PUTATIVE-RELATED"/>
    <property type="match status" value="1"/>
</dbReference>
<evidence type="ECO:0000313" key="8">
    <source>
        <dbReference type="Proteomes" id="UP000548978"/>
    </source>
</evidence>
<evidence type="ECO:0000256" key="1">
    <source>
        <dbReference type="ARBA" id="ARBA00004459"/>
    </source>
</evidence>
<dbReference type="GO" id="GO:0009279">
    <property type="term" value="C:cell outer membrane"/>
    <property type="evidence" value="ECO:0007669"/>
    <property type="project" value="UniProtKB-SubCell"/>
</dbReference>
<evidence type="ECO:0000256" key="3">
    <source>
        <dbReference type="ARBA" id="ARBA00015281"/>
    </source>
</evidence>
<dbReference type="SMART" id="SM00287">
    <property type="entry name" value="SH3b"/>
    <property type="match status" value="1"/>
</dbReference>
<comment type="subcellular location">
    <subcellularLocation>
        <location evidence="1">Cell outer membrane</location>
        <topology evidence="1">Lipid-anchor</topology>
    </subcellularLocation>
</comment>
<gene>
    <name evidence="7" type="ORF">FHS65_002235</name>
</gene>
<dbReference type="AlphaFoldDB" id="A0A7W9A575"/>
<evidence type="ECO:0000256" key="2">
    <source>
        <dbReference type="ARBA" id="ARBA00008681"/>
    </source>
</evidence>
<reference evidence="7 8" key="1">
    <citation type="submission" date="2020-08" db="EMBL/GenBank/DDBJ databases">
        <title>Genomic Encyclopedia of Type Strains, Phase IV (KMG-IV): sequencing the most valuable type-strain genomes for metagenomic binning, comparative biology and taxonomic classification.</title>
        <authorList>
            <person name="Goeker M."/>
        </authorList>
    </citation>
    <scope>NUCLEOTIDE SEQUENCE [LARGE SCALE GENOMIC DNA]</scope>
    <source>
        <strain evidence="7 8">DSM 24448</strain>
    </source>
</reference>
<feature type="chain" id="PRO_5030955196" description="17 kDa surface antigen" evidence="5">
    <location>
        <begin position="25"/>
        <end position="156"/>
    </location>
</feature>
<sequence>MINRALMAGAALVAMSAVPGIASAQSANGITNCDAPGGRQQAGAVIGGVLGALAGSQISDNERELGAVAGAAAGAAAGSYVGCQQQRDRARQAPQAQQGGATVRATSNLRVRSGPGTNYRQIGSLSAGQSAQVTGSQGEWVQLSNGGWVSAHYLTY</sequence>
<dbReference type="InterPro" id="IPR003646">
    <property type="entry name" value="SH3-like_bac-type"/>
</dbReference>
<keyword evidence="5" id="KW-0732">Signal</keyword>
<dbReference type="Pfam" id="PF08239">
    <property type="entry name" value="SH3_3"/>
    <property type="match status" value="1"/>
</dbReference>
<dbReference type="Pfam" id="PF05433">
    <property type="entry name" value="Rick_17kDa_Anti"/>
    <property type="match status" value="1"/>
</dbReference>
<protein>
    <recommendedName>
        <fullName evidence="3">17 kDa surface antigen</fullName>
    </recommendedName>
</protein>
<organism evidence="7 8">
    <name type="scientific">Brevundimonas halotolerans</name>
    <dbReference type="NCBI Taxonomy" id="69670"/>
    <lineage>
        <taxon>Bacteria</taxon>
        <taxon>Pseudomonadati</taxon>
        <taxon>Pseudomonadota</taxon>
        <taxon>Alphaproteobacteria</taxon>
        <taxon>Caulobacterales</taxon>
        <taxon>Caulobacteraceae</taxon>
        <taxon>Brevundimonas</taxon>
    </lineage>
</organism>
<dbReference type="Gene3D" id="2.30.30.40">
    <property type="entry name" value="SH3 Domains"/>
    <property type="match status" value="1"/>
</dbReference>
<proteinExistence type="inferred from homology"/>
<dbReference type="EMBL" id="JACIJB010000011">
    <property type="protein sequence ID" value="MBB5661472.1"/>
    <property type="molecule type" value="Genomic_DNA"/>
</dbReference>
<accession>A0A7W9A575</accession>
<keyword evidence="8" id="KW-1185">Reference proteome</keyword>
<dbReference type="Proteomes" id="UP000548978">
    <property type="component" value="Unassembled WGS sequence"/>
</dbReference>